<evidence type="ECO:0000259" key="2">
    <source>
        <dbReference type="Pfam" id="PF25534"/>
    </source>
</evidence>
<feature type="compositionally biased region" description="Basic and acidic residues" evidence="1">
    <location>
        <begin position="268"/>
        <end position="278"/>
    </location>
</feature>
<accession>A0A9P4NF36</accession>
<gene>
    <name evidence="3" type="ORF">EJ08DRAFT_683938</name>
</gene>
<feature type="compositionally biased region" description="Acidic residues" evidence="1">
    <location>
        <begin position="321"/>
        <end position="330"/>
    </location>
</feature>
<dbReference type="AlphaFoldDB" id="A0A9P4NF36"/>
<dbReference type="PANTHER" id="PTHR36223">
    <property type="entry name" value="BETA-LACTAMASE-TYPE TRANSPEPTIDASE FOLD DOMAIN CONTAINING PROTEIN"/>
    <property type="match status" value="1"/>
</dbReference>
<feature type="region of interest" description="Disordered" evidence="1">
    <location>
        <begin position="268"/>
        <end position="330"/>
    </location>
</feature>
<evidence type="ECO:0000256" key="1">
    <source>
        <dbReference type="SAM" id="MobiDB-lite"/>
    </source>
</evidence>
<proteinExistence type="predicted"/>
<organism evidence="3 4">
    <name type="scientific">Tothia fuscella</name>
    <dbReference type="NCBI Taxonomy" id="1048955"/>
    <lineage>
        <taxon>Eukaryota</taxon>
        <taxon>Fungi</taxon>
        <taxon>Dikarya</taxon>
        <taxon>Ascomycota</taxon>
        <taxon>Pezizomycotina</taxon>
        <taxon>Dothideomycetes</taxon>
        <taxon>Pleosporomycetidae</taxon>
        <taxon>Venturiales</taxon>
        <taxon>Cylindrosympodiaceae</taxon>
        <taxon>Tothia</taxon>
    </lineage>
</organism>
<name>A0A9P4NF36_9PEZI</name>
<comment type="caution">
    <text evidence="3">The sequence shown here is derived from an EMBL/GenBank/DDBJ whole genome shotgun (WGS) entry which is preliminary data.</text>
</comment>
<dbReference type="Proteomes" id="UP000800235">
    <property type="component" value="Unassembled WGS sequence"/>
</dbReference>
<dbReference type="OrthoDB" id="3364132at2759"/>
<sequence>MVICEVPGVSAEIHVNGVPLKEYETIVNPDNAAKCYIATTPEANFAVKILVNHKYQHKDYDLKVYLFVDGEPISHRVLEKSELQRITINHPAKRTIDSKGVEVNGIAGKRRFQFASLVTDDSPLKDQHVIEQAKNLGKITLTFVRTRCIDVRVPQGGKSIHAASPAAGPKKDVAMNDVVISEKALKGRALSYKASFGEFEASPASRTARPMPTVKTWEKIDSMKSPLATLEFNYRSLSDLEAECIIPRLEDRPAEDLTAEELRELLRRQREREARGKPEPQQVPVKSEAKHKRDPSNGVDGDDEIEVLERPPVKRIKGPQELEEIDLTGE</sequence>
<evidence type="ECO:0000313" key="3">
    <source>
        <dbReference type="EMBL" id="KAF2418230.1"/>
    </source>
</evidence>
<evidence type="ECO:0000313" key="4">
    <source>
        <dbReference type="Proteomes" id="UP000800235"/>
    </source>
</evidence>
<dbReference type="EMBL" id="MU007131">
    <property type="protein sequence ID" value="KAF2418230.1"/>
    <property type="molecule type" value="Genomic_DNA"/>
</dbReference>
<dbReference type="InterPro" id="IPR057678">
    <property type="entry name" value="DUF7918"/>
</dbReference>
<reference evidence="3" key="1">
    <citation type="journal article" date="2020" name="Stud. Mycol.">
        <title>101 Dothideomycetes genomes: a test case for predicting lifestyles and emergence of pathogens.</title>
        <authorList>
            <person name="Haridas S."/>
            <person name="Albert R."/>
            <person name="Binder M."/>
            <person name="Bloem J."/>
            <person name="Labutti K."/>
            <person name="Salamov A."/>
            <person name="Andreopoulos B."/>
            <person name="Baker S."/>
            <person name="Barry K."/>
            <person name="Bills G."/>
            <person name="Bluhm B."/>
            <person name="Cannon C."/>
            <person name="Castanera R."/>
            <person name="Culley D."/>
            <person name="Daum C."/>
            <person name="Ezra D."/>
            <person name="Gonzalez J."/>
            <person name="Henrissat B."/>
            <person name="Kuo A."/>
            <person name="Liang C."/>
            <person name="Lipzen A."/>
            <person name="Lutzoni F."/>
            <person name="Magnuson J."/>
            <person name="Mondo S."/>
            <person name="Nolan M."/>
            <person name="Ohm R."/>
            <person name="Pangilinan J."/>
            <person name="Park H.-J."/>
            <person name="Ramirez L."/>
            <person name="Alfaro M."/>
            <person name="Sun H."/>
            <person name="Tritt A."/>
            <person name="Yoshinaga Y."/>
            <person name="Zwiers L.-H."/>
            <person name="Turgeon B."/>
            <person name="Goodwin S."/>
            <person name="Spatafora J."/>
            <person name="Crous P."/>
            <person name="Grigoriev I."/>
        </authorList>
    </citation>
    <scope>NUCLEOTIDE SEQUENCE</scope>
    <source>
        <strain evidence="3">CBS 130266</strain>
    </source>
</reference>
<feature type="domain" description="DUF7918" evidence="2">
    <location>
        <begin position="8"/>
        <end position="248"/>
    </location>
</feature>
<protein>
    <recommendedName>
        <fullName evidence="2">DUF7918 domain-containing protein</fullName>
    </recommendedName>
</protein>
<keyword evidence="4" id="KW-1185">Reference proteome</keyword>
<dbReference type="PANTHER" id="PTHR36223:SF1">
    <property type="entry name" value="TRANSCRIPTION ELONGATION FACTOR EAF N-TERMINAL DOMAIN-CONTAINING PROTEIN"/>
    <property type="match status" value="1"/>
</dbReference>
<dbReference type="Pfam" id="PF25534">
    <property type="entry name" value="DUF7918"/>
    <property type="match status" value="1"/>
</dbReference>